<name>A0A1R3HNF5_9ROSI</name>
<comment type="caution">
    <text evidence="2">The sequence shown here is derived from an EMBL/GenBank/DDBJ whole genome shotgun (WGS) entry which is preliminary data.</text>
</comment>
<sequence length="114" mass="12624">MENAVSDGADGEESEDEDEESVEEGYQDDGFRGEEERGLLLLKRVEEDVDVGFDGGSRVLGEDKLNLNLIIDVFVDGEGERKRENEEEEESKEVEGVGFDYAVGYASNGLKIDL</sequence>
<accession>A0A1R3HNF5</accession>
<feature type="region of interest" description="Disordered" evidence="1">
    <location>
        <begin position="1"/>
        <end position="34"/>
    </location>
</feature>
<evidence type="ECO:0000313" key="3">
    <source>
        <dbReference type="Proteomes" id="UP000187203"/>
    </source>
</evidence>
<dbReference type="Proteomes" id="UP000187203">
    <property type="component" value="Unassembled WGS sequence"/>
</dbReference>
<evidence type="ECO:0000256" key="1">
    <source>
        <dbReference type="SAM" id="MobiDB-lite"/>
    </source>
</evidence>
<dbReference type="AlphaFoldDB" id="A0A1R3HNF5"/>
<proteinExistence type="predicted"/>
<keyword evidence="3" id="KW-1185">Reference proteome</keyword>
<reference evidence="3" key="1">
    <citation type="submission" date="2013-09" db="EMBL/GenBank/DDBJ databases">
        <title>Corchorus olitorius genome sequencing.</title>
        <authorList>
            <person name="Alam M."/>
            <person name="Haque M.S."/>
            <person name="Islam M.S."/>
            <person name="Emdad E.M."/>
            <person name="Islam M.M."/>
            <person name="Ahmed B."/>
            <person name="Halim A."/>
            <person name="Hossen Q.M.M."/>
            <person name="Hossain M.Z."/>
            <person name="Ahmed R."/>
            <person name="Khan M.M."/>
            <person name="Islam R."/>
            <person name="Rashid M.M."/>
            <person name="Khan S.A."/>
            <person name="Rahman M.S."/>
            <person name="Alam M."/>
            <person name="Yahiya A.S."/>
            <person name="Khan M.S."/>
            <person name="Azam M.S."/>
            <person name="Haque T."/>
            <person name="Lashkar M.Z.H."/>
            <person name="Akhand A.I."/>
            <person name="Morshed G."/>
            <person name="Roy S."/>
            <person name="Uddin K.S."/>
            <person name="Rabeya T."/>
            <person name="Hossain A.S."/>
            <person name="Chowdhury A."/>
            <person name="Snigdha A.R."/>
            <person name="Mortoza M.S."/>
            <person name="Matin S.A."/>
            <person name="Hoque S.M.E."/>
            <person name="Islam M.K."/>
            <person name="Roy D.K."/>
            <person name="Haider R."/>
            <person name="Moosa M.M."/>
            <person name="Elias S.M."/>
            <person name="Hasan A.M."/>
            <person name="Jahan S."/>
            <person name="Shafiuddin M."/>
            <person name="Mahmood N."/>
            <person name="Shommy N.S."/>
        </authorList>
    </citation>
    <scope>NUCLEOTIDE SEQUENCE [LARGE SCALE GENOMIC DNA]</scope>
    <source>
        <strain evidence="3">cv. O-4</strain>
    </source>
</reference>
<protein>
    <submittedName>
        <fullName evidence="2">Uncharacterized protein</fullName>
    </submittedName>
</protein>
<evidence type="ECO:0000313" key="2">
    <source>
        <dbReference type="EMBL" id="OMO71858.1"/>
    </source>
</evidence>
<organism evidence="2 3">
    <name type="scientific">Corchorus olitorius</name>
    <dbReference type="NCBI Taxonomy" id="93759"/>
    <lineage>
        <taxon>Eukaryota</taxon>
        <taxon>Viridiplantae</taxon>
        <taxon>Streptophyta</taxon>
        <taxon>Embryophyta</taxon>
        <taxon>Tracheophyta</taxon>
        <taxon>Spermatophyta</taxon>
        <taxon>Magnoliopsida</taxon>
        <taxon>eudicotyledons</taxon>
        <taxon>Gunneridae</taxon>
        <taxon>Pentapetalae</taxon>
        <taxon>rosids</taxon>
        <taxon>malvids</taxon>
        <taxon>Malvales</taxon>
        <taxon>Malvaceae</taxon>
        <taxon>Grewioideae</taxon>
        <taxon>Apeibeae</taxon>
        <taxon>Corchorus</taxon>
    </lineage>
</organism>
<feature type="compositionally biased region" description="Acidic residues" evidence="1">
    <location>
        <begin position="9"/>
        <end position="27"/>
    </location>
</feature>
<dbReference type="EMBL" id="AWUE01019720">
    <property type="protein sequence ID" value="OMO71858.1"/>
    <property type="molecule type" value="Genomic_DNA"/>
</dbReference>
<gene>
    <name evidence="2" type="ORF">COLO4_27965</name>
</gene>